<organism evidence="1 2">
    <name type="scientific">Chania multitudinisentens RB-25</name>
    <dbReference type="NCBI Taxonomy" id="1441930"/>
    <lineage>
        <taxon>Bacteria</taxon>
        <taxon>Pseudomonadati</taxon>
        <taxon>Pseudomonadota</taxon>
        <taxon>Gammaproteobacteria</taxon>
        <taxon>Enterobacterales</taxon>
        <taxon>Yersiniaceae</taxon>
        <taxon>Chania</taxon>
    </lineage>
</organism>
<reference evidence="1 2" key="2">
    <citation type="submission" date="2015-03" db="EMBL/GenBank/DDBJ databases">
        <authorList>
            <person name="Chan K.-G."/>
        </authorList>
    </citation>
    <scope>NUCLEOTIDE SEQUENCE [LARGE SCALE GENOMIC DNA]</scope>
    <source>
        <strain evidence="1 2">RB-25</strain>
    </source>
</reference>
<evidence type="ECO:0000313" key="1">
    <source>
        <dbReference type="EMBL" id="AHG18603.1"/>
    </source>
</evidence>
<reference evidence="1 2" key="1">
    <citation type="submission" date="2014-01" db="EMBL/GenBank/DDBJ databases">
        <title>Isolation of Serratia multitudinisentens RB-25 from Ex-Landfill site.</title>
        <authorList>
            <person name="Robson E.H.J."/>
        </authorList>
    </citation>
    <scope>NUCLEOTIDE SEQUENCE [LARGE SCALE GENOMIC DNA]</scope>
    <source>
        <strain evidence="1 2">RB-25</strain>
    </source>
</reference>
<sequence>MKIDASKPRCPVGSITENGRYTIYLTGPNSHLLIREAGVGSLAIGPSSLGKKVNLRVEPDECLDWTVFDAFATPAGYPWPRFLSYTGNDNGFFNWANERQIETMSWYPVLSGDIAVDASRSKFQTLQIELNEPDGRLHLTLPRREFSPYFRLCLHGDLARFTADGALPRTLELVPRTGPRRSDTPYLLPDLGVLHTVTELELRNGPMAQPISLACLDHFPNLKSLSLWGNFTNLEALAEQSQLEALALRFMPDLTELSPLSAWPHLNSFIAFNIEETAGKRLRQQLKARSTVRAWTGHVGVSQLRKSEWWESEFGRPFSAWLKRLAKVANEAYDVALKALTEAQTIAEAQMVFTTFAMRLNVLKGIETTERDDLSEAVWQLSQSAPAVRLGISEEMAQRWFDDARDY</sequence>
<dbReference type="AlphaFoldDB" id="W0L4A8"/>
<dbReference type="eggNOG" id="COG4886">
    <property type="taxonomic scope" value="Bacteria"/>
</dbReference>
<dbReference type="SUPFAM" id="SSF52047">
    <property type="entry name" value="RNI-like"/>
    <property type="match status" value="1"/>
</dbReference>
<evidence type="ECO:0000313" key="2">
    <source>
        <dbReference type="Proteomes" id="UP000019030"/>
    </source>
</evidence>
<dbReference type="PATRIC" id="fig|1441930.4.peg.496"/>
<protein>
    <submittedName>
        <fullName evidence="1">Uncharacterized protein</fullName>
    </submittedName>
</protein>
<proteinExistence type="predicted"/>
<dbReference type="EMBL" id="CP007044">
    <property type="protein sequence ID" value="AHG18603.1"/>
    <property type="molecule type" value="Genomic_DNA"/>
</dbReference>
<accession>W0L4A8</accession>
<dbReference type="RefSeq" id="WP_024913596.1">
    <property type="nucleotide sequence ID" value="NZ_CP007044.2"/>
</dbReference>
<name>W0L4A8_9GAMM</name>
<dbReference type="InterPro" id="IPR032675">
    <property type="entry name" value="LRR_dom_sf"/>
</dbReference>
<keyword evidence="2" id="KW-1185">Reference proteome</keyword>
<gene>
    <name evidence="1" type="ORF">Z042_02435</name>
</gene>
<dbReference type="KEGG" id="sfo:Z042_02435"/>
<dbReference type="Proteomes" id="UP000019030">
    <property type="component" value="Chromosome"/>
</dbReference>
<dbReference type="OrthoDB" id="2517291at2"/>
<dbReference type="HOGENOM" id="CLU_057315_0_0_6"/>
<dbReference type="Gene3D" id="3.80.10.10">
    <property type="entry name" value="Ribonuclease Inhibitor"/>
    <property type="match status" value="1"/>
</dbReference>